<organism evidence="2 3">
    <name type="scientific">Eiseniibacteriota bacterium</name>
    <dbReference type="NCBI Taxonomy" id="2212470"/>
    <lineage>
        <taxon>Bacteria</taxon>
        <taxon>Candidatus Eiseniibacteriota</taxon>
    </lineage>
</organism>
<dbReference type="AlphaFoldDB" id="A0A938BQD8"/>
<sequence>MLCATGSGAEVQHPLAVVLVGLATATLLTPIVLPTLYCWANREAQGAAPRGAVG</sequence>
<dbReference type="Gene3D" id="1.20.1640.10">
    <property type="entry name" value="Multidrug efflux transporter AcrB transmembrane domain"/>
    <property type="match status" value="1"/>
</dbReference>
<dbReference type="InterPro" id="IPR001036">
    <property type="entry name" value="Acrflvin-R"/>
</dbReference>
<dbReference type="EMBL" id="VGIY01000040">
    <property type="protein sequence ID" value="MBM3316771.1"/>
    <property type="molecule type" value="Genomic_DNA"/>
</dbReference>
<keyword evidence="1" id="KW-1133">Transmembrane helix</keyword>
<reference evidence="2" key="1">
    <citation type="submission" date="2019-03" db="EMBL/GenBank/DDBJ databases">
        <title>Lake Tanganyika Metagenome-Assembled Genomes (MAGs).</title>
        <authorList>
            <person name="Tran P."/>
        </authorList>
    </citation>
    <scope>NUCLEOTIDE SEQUENCE</scope>
    <source>
        <strain evidence="2">M_DeepCast_400m_m2_100</strain>
    </source>
</reference>
<evidence type="ECO:0000313" key="3">
    <source>
        <dbReference type="Proteomes" id="UP000748308"/>
    </source>
</evidence>
<evidence type="ECO:0000256" key="1">
    <source>
        <dbReference type="SAM" id="Phobius"/>
    </source>
</evidence>
<keyword evidence="1" id="KW-0472">Membrane</keyword>
<dbReference type="GO" id="GO:0022857">
    <property type="term" value="F:transmembrane transporter activity"/>
    <property type="evidence" value="ECO:0007669"/>
    <property type="project" value="InterPro"/>
</dbReference>
<keyword evidence="1" id="KW-0812">Transmembrane</keyword>
<dbReference type="SUPFAM" id="SSF82866">
    <property type="entry name" value="Multidrug efflux transporter AcrB transmembrane domain"/>
    <property type="match status" value="1"/>
</dbReference>
<dbReference type="Pfam" id="PF00873">
    <property type="entry name" value="ACR_tran"/>
    <property type="match status" value="1"/>
</dbReference>
<comment type="caution">
    <text evidence="2">The sequence shown here is derived from an EMBL/GenBank/DDBJ whole genome shotgun (WGS) entry which is preliminary data.</text>
</comment>
<protein>
    <submittedName>
        <fullName evidence="2">Efflux RND transporter permease subunit</fullName>
    </submittedName>
</protein>
<feature type="transmembrane region" description="Helical" evidence="1">
    <location>
        <begin position="15"/>
        <end position="40"/>
    </location>
</feature>
<dbReference type="GO" id="GO:0016020">
    <property type="term" value="C:membrane"/>
    <property type="evidence" value="ECO:0007669"/>
    <property type="project" value="InterPro"/>
</dbReference>
<name>A0A938BQD8_UNCEI</name>
<accession>A0A938BQD8</accession>
<evidence type="ECO:0000313" key="2">
    <source>
        <dbReference type="EMBL" id="MBM3316771.1"/>
    </source>
</evidence>
<proteinExistence type="predicted"/>
<gene>
    <name evidence="2" type="ORF">FJY75_02860</name>
</gene>
<dbReference type="Proteomes" id="UP000748308">
    <property type="component" value="Unassembled WGS sequence"/>
</dbReference>